<accession>A0A1S6HXE3</accession>
<dbReference type="AlphaFoldDB" id="A0A1S6HXE3"/>
<keyword evidence="2" id="KW-1185">Reference proteome</keyword>
<organism evidence="1 2">
    <name type="scientific">Shewanella psychrophila</name>
    <dbReference type="NCBI Taxonomy" id="225848"/>
    <lineage>
        <taxon>Bacteria</taxon>
        <taxon>Pseudomonadati</taxon>
        <taxon>Pseudomonadota</taxon>
        <taxon>Gammaproteobacteria</taxon>
        <taxon>Alteromonadales</taxon>
        <taxon>Shewanellaceae</taxon>
        <taxon>Shewanella</taxon>
    </lineage>
</organism>
<evidence type="ECO:0000313" key="2">
    <source>
        <dbReference type="Proteomes" id="UP000189545"/>
    </source>
</evidence>
<dbReference type="KEGG" id="spsw:Sps_05144"/>
<sequence>MRAKSLQTLLSSGPIVGVGGSASGRPVPSDMDIDIVDSVFKKLKILFPVGAPKSDVEGTHKAEWLKTLAAQKVRSRDQVQYGLDRARREVGDRKFWPSPRQFCTWCLPCAIDAGLPEPEQAFREALKYYRCAANHSWTHELVWLAMRETGSWMFSRANKKEVFEVFIRNYDVVTRRFLAGEVFDIQLPKALPPKMNIPTNPSAAKKNIALIRKRLDLRGANECK</sequence>
<proteinExistence type="predicted"/>
<dbReference type="InterPro" id="IPR009731">
    <property type="entry name" value="P-like"/>
</dbReference>
<dbReference type="Pfam" id="PF06992">
    <property type="entry name" value="Phage_lambda_P"/>
    <property type="match status" value="1"/>
</dbReference>
<evidence type="ECO:0000313" key="1">
    <source>
        <dbReference type="EMBL" id="AQS40213.1"/>
    </source>
</evidence>
<dbReference type="STRING" id="225848.Sps_05144"/>
<dbReference type="RefSeq" id="WP_077755036.1">
    <property type="nucleotide sequence ID" value="NZ_CP014782.1"/>
</dbReference>
<gene>
    <name evidence="1" type="ORF">Sps_05144</name>
</gene>
<dbReference type="GO" id="GO:0006270">
    <property type="term" value="P:DNA replication initiation"/>
    <property type="evidence" value="ECO:0007669"/>
    <property type="project" value="InterPro"/>
</dbReference>
<dbReference type="EMBL" id="CP014782">
    <property type="protein sequence ID" value="AQS40213.1"/>
    <property type="molecule type" value="Genomic_DNA"/>
</dbReference>
<dbReference type="OrthoDB" id="5675790at2"/>
<reference evidence="1 2" key="1">
    <citation type="submission" date="2016-03" db="EMBL/GenBank/DDBJ databases">
        <title>Complete genome sequence of Shewanella psychrophila WP2, a deep sea bacterium isolated from west Pacific sediment.</title>
        <authorList>
            <person name="Xu G."/>
            <person name="Jian H."/>
        </authorList>
    </citation>
    <scope>NUCLEOTIDE SEQUENCE [LARGE SCALE GENOMIC DNA]</scope>
    <source>
        <strain evidence="1 2">WP2</strain>
    </source>
</reference>
<name>A0A1S6HXE3_9GAMM</name>
<dbReference type="Proteomes" id="UP000189545">
    <property type="component" value="Chromosome"/>
</dbReference>
<protein>
    <submittedName>
        <fullName evidence="1">Phage replication protein P</fullName>
    </submittedName>
</protein>